<dbReference type="Pfam" id="PF18329">
    <property type="entry name" value="SGBP_B_XBD"/>
    <property type="match status" value="2"/>
</dbReference>
<dbReference type="RefSeq" id="WP_311493253.1">
    <property type="nucleotide sequence ID" value="NZ_JAVRHO010000001.1"/>
</dbReference>
<feature type="domain" description="FAS1" evidence="1">
    <location>
        <begin position="171"/>
        <end position="318"/>
    </location>
</feature>
<dbReference type="InterPro" id="IPR000782">
    <property type="entry name" value="FAS1_domain"/>
</dbReference>
<name>A0ABU3CFU1_9FLAO</name>
<dbReference type="InterPro" id="IPR040475">
    <property type="entry name" value="SGBP_B_XBD"/>
</dbReference>
<dbReference type="Proteomes" id="UP001245285">
    <property type="component" value="Unassembled WGS sequence"/>
</dbReference>
<organism evidence="2 3">
    <name type="scientific">Autumnicola lenta</name>
    <dbReference type="NCBI Taxonomy" id="3075593"/>
    <lineage>
        <taxon>Bacteria</taxon>
        <taxon>Pseudomonadati</taxon>
        <taxon>Bacteroidota</taxon>
        <taxon>Flavobacteriia</taxon>
        <taxon>Flavobacteriales</taxon>
        <taxon>Flavobacteriaceae</taxon>
        <taxon>Autumnicola</taxon>
    </lineage>
</organism>
<protein>
    <submittedName>
        <fullName evidence="2">Glycan-binding surface protein</fullName>
    </submittedName>
</protein>
<gene>
    <name evidence="2" type="ORF">RM545_00225</name>
</gene>
<dbReference type="PROSITE" id="PS50213">
    <property type="entry name" value="FAS1"/>
    <property type="match status" value="3"/>
</dbReference>
<sequence>MKLNKIYYLLVLAVITSLCSCEDDDDLYPQLGEDPRNINEVLAETADLSVLYQSLVEAEMDSLLRETTTYTVFAPRNAAFDQADLSGLDEEEMENLLSNHVLSTVTADFASTLSTGYRPTMATGPNGNFLSLYINTEGETTLNGEVSLVTESSNKGATNGVLHVVDGILTPPAILDHVEANNQFSTFMEAVELAGLTEMLSVSEATDAENPNYPFTVFAPTNAAFENFLGDLNGAFGWSTLADIPTDVLRSVLEQHVITGSNLLSAETFGTEQTPVSGEVFSISAQGVVSDASYTDGNVTIQDIQATNGVIHGVDKVILPDAVFQSILDETLNLKERIEDRGYTSFIAAVEMVGLGDQLTSAEELSVFVPDNAAFESFFSLITNFESLSDFETEEELELLRSVLNYHLHEGIIMSSQLTDGGTISTVYGDDITADLSGENARLRPTFPEALPSQFVNANVGASNGILHAINRVLVPADLVEPLGIVVESNEGGVCPVKDESLVFFDWDGKNQWWGNVTPEDGALSLDGSSYGRANFQTGGTGFTDLFWRNDASTFSGAQVVGDNLEGYSLKFDINIVEPISEGRFRLRFNATTGQDVFYDWAPWEETGEPFSTDGWETIEIPLTELGVPDFSIVDAEFGMAFQDADVLLNFAIDNVRFDTPGCGGPDPVADPEMVFFDWDENLQWWGNVTPENNDEISLDGSSYGRANFQTGGTGFTDLFWRNDASTFHGADVVGSNLEDYVLKFDILTLEPISEGRFRLRFNSTTNGVDAFYDWAPWQETGEPFDTEGEWVTITIPLSEIGQPDFSEVNAEFGMAFQDADVLLNFAIDNVRFEEK</sequence>
<dbReference type="PANTHER" id="PTHR10900">
    <property type="entry name" value="PERIOSTIN-RELATED"/>
    <property type="match status" value="1"/>
</dbReference>
<dbReference type="InterPro" id="IPR036378">
    <property type="entry name" value="FAS1_dom_sf"/>
</dbReference>
<dbReference type="EMBL" id="JAVRHO010000001">
    <property type="protein sequence ID" value="MDT0645102.1"/>
    <property type="molecule type" value="Genomic_DNA"/>
</dbReference>
<feature type="domain" description="FAS1" evidence="1">
    <location>
        <begin position="35"/>
        <end position="169"/>
    </location>
</feature>
<proteinExistence type="predicted"/>
<dbReference type="InterPro" id="IPR050904">
    <property type="entry name" value="Adhesion/Biosynth-related"/>
</dbReference>
<dbReference type="SMART" id="SM00554">
    <property type="entry name" value="FAS1"/>
    <property type="match status" value="3"/>
</dbReference>
<comment type="caution">
    <text evidence="2">The sequence shown here is derived from an EMBL/GenBank/DDBJ whole genome shotgun (WGS) entry which is preliminary data.</text>
</comment>
<dbReference type="Pfam" id="PF02469">
    <property type="entry name" value="Fasciclin"/>
    <property type="match status" value="3"/>
</dbReference>
<evidence type="ECO:0000313" key="2">
    <source>
        <dbReference type="EMBL" id="MDT0645102.1"/>
    </source>
</evidence>
<dbReference type="SUPFAM" id="SSF82153">
    <property type="entry name" value="FAS1 domain"/>
    <property type="match status" value="3"/>
</dbReference>
<reference evidence="2 3" key="1">
    <citation type="submission" date="2023-09" db="EMBL/GenBank/DDBJ databases">
        <authorList>
            <person name="Rey-Velasco X."/>
        </authorList>
    </citation>
    <scope>NUCLEOTIDE SEQUENCE [LARGE SCALE GENOMIC DNA]</scope>
    <source>
        <strain evidence="2 3">F260</strain>
    </source>
</reference>
<dbReference type="Gene3D" id="2.30.180.10">
    <property type="entry name" value="FAS1 domain"/>
    <property type="match status" value="3"/>
</dbReference>
<evidence type="ECO:0000259" key="1">
    <source>
        <dbReference type="PROSITE" id="PS50213"/>
    </source>
</evidence>
<keyword evidence="3" id="KW-1185">Reference proteome</keyword>
<dbReference type="PANTHER" id="PTHR10900:SF77">
    <property type="entry name" value="FI19380P1"/>
    <property type="match status" value="1"/>
</dbReference>
<feature type="domain" description="FAS1" evidence="1">
    <location>
        <begin position="330"/>
        <end position="474"/>
    </location>
</feature>
<dbReference type="PROSITE" id="PS51257">
    <property type="entry name" value="PROKAR_LIPOPROTEIN"/>
    <property type="match status" value="1"/>
</dbReference>
<accession>A0ABU3CFU1</accession>
<evidence type="ECO:0000313" key="3">
    <source>
        <dbReference type="Proteomes" id="UP001245285"/>
    </source>
</evidence>